<dbReference type="Gene3D" id="1.10.260.40">
    <property type="entry name" value="lambda repressor-like DNA-binding domains"/>
    <property type="match status" value="1"/>
</dbReference>
<proteinExistence type="predicted"/>
<accession>A0A1L4A0N9</accession>
<dbReference type="InterPro" id="IPR001387">
    <property type="entry name" value="Cro/C1-type_HTH"/>
</dbReference>
<keyword evidence="4" id="KW-1185">Reference proteome</keyword>
<evidence type="ECO:0000313" key="3">
    <source>
        <dbReference type="EMBL" id="API61389.1"/>
    </source>
</evidence>
<dbReference type="Pfam" id="PF01381">
    <property type="entry name" value="HTH_3"/>
    <property type="match status" value="1"/>
</dbReference>
<dbReference type="InterPro" id="IPR050807">
    <property type="entry name" value="TransReg_Diox_bact_type"/>
</dbReference>
<dbReference type="Proteomes" id="UP000182063">
    <property type="component" value="Plasmid pHSL2"/>
</dbReference>
<dbReference type="GO" id="GO:0003677">
    <property type="term" value="F:DNA binding"/>
    <property type="evidence" value="ECO:0007669"/>
    <property type="project" value="UniProtKB-KW"/>
</dbReference>
<evidence type="ECO:0000256" key="1">
    <source>
        <dbReference type="ARBA" id="ARBA00023125"/>
    </source>
</evidence>
<name>A0A1L4A0N9_9SPHN</name>
<feature type="domain" description="HTH cro/C1-type" evidence="2">
    <location>
        <begin position="20"/>
        <end position="74"/>
    </location>
</feature>
<sequence length="85" mass="9095">MPTLHLKRTSPLMTQLGANIARELKKLGITQGELSERSGVAASHISYMVRGQGNPTLATLESLADVFRLSVVELLAADSTSDDKS</sequence>
<dbReference type="OrthoDB" id="9815697at2"/>
<dbReference type="GO" id="GO:0003700">
    <property type="term" value="F:DNA-binding transcription factor activity"/>
    <property type="evidence" value="ECO:0007669"/>
    <property type="project" value="TreeGrafter"/>
</dbReference>
<dbReference type="PROSITE" id="PS50943">
    <property type="entry name" value="HTH_CROC1"/>
    <property type="match status" value="1"/>
</dbReference>
<dbReference type="SMART" id="SM00530">
    <property type="entry name" value="HTH_XRE"/>
    <property type="match status" value="1"/>
</dbReference>
<geneLocation type="plasmid" evidence="4">
    <name>phsl2</name>
</geneLocation>
<keyword evidence="1" id="KW-0238">DNA-binding</keyword>
<protein>
    <submittedName>
        <fullName evidence="3">XRE family transcriptional regulator</fullName>
    </submittedName>
</protein>
<evidence type="ECO:0000259" key="2">
    <source>
        <dbReference type="PROSITE" id="PS50943"/>
    </source>
</evidence>
<reference evidence="3 4" key="1">
    <citation type="submission" date="2016-11" db="EMBL/GenBank/DDBJ databases">
        <title>Complete Genome Sequence of alachlor-degrading Sphingomonas sp. strain JJ-A5.</title>
        <authorList>
            <person name="Lee H."/>
            <person name="Ka J.-O."/>
        </authorList>
    </citation>
    <scope>NUCLEOTIDE SEQUENCE [LARGE SCALE GENOMIC DNA]</scope>
    <source>
        <strain evidence="3 4">JJ-A5</strain>
        <plasmid evidence="4">phsl2</plasmid>
    </source>
</reference>
<organism evidence="3 4">
    <name type="scientific">Tardibacter chloracetimidivorans</name>
    <dbReference type="NCBI Taxonomy" id="1921510"/>
    <lineage>
        <taxon>Bacteria</taxon>
        <taxon>Pseudomonadati</taxon>
        <taxon>Pseudomonadota</taxon>
        <taxon>Alphaproteobacteria</taxon>
        <taxon>Sphingomonadales</taxon>
        <taxon>Sphingomonadaceae</taxon>
        <taxon>Tardibacter</taxon>
    </lineage>
</organism>
<evidence type="ECO:0000313" key="4">
    <source>
        <dbReference type="Proteomes" id="UP000182063"/>
    </source>
</evidence>
<keyword evidence="3" id="KW-0614">Plasmid</keyword>
<gene>
    <name evidence="3" type="ORF">BSL82_18270</name>
</gene>
<dbReference type="AlphaFoldDB" id="A0A1L4A0N9"/>
<dbReference type="SUPFAM" id="SSF47413">
    <property type="entry name" value="lambda repressor-like DNA-binding domains"/>
    <property type="match status" value="1"/>
</dbReference>
<dbReference type="PANTHER" id="PTHR46797">
    <property type="entry name" value="HTH-TYPE TRANSCRIPTIONAL REGULATOR"/>
    <property type="match status" value="1"/>
</dbReference>
<dbReference type="KEGG" id="sphj:BSL82_18270"/>
<dbReference type="GO" id="GO:0005829">
    <property type="term" value="C:cytosol"/>
    <property type="evidence" value="ECO:0007669"/>
    <property type="project" value="TreeGrafter"/>
</dbReference>
<dbReference type="PANTHER" id="PTHR46797:SF1">
    <property type="entry name" value="METHYLPHOSPHONATE SYNTHASE"/>
    <property type="match status" value="1"/>
</dbReference>
<dbReference type="EMBL" id="CP018223">
    <property type="protein sequence ID" value="API61389.1"/>
    <property type="molecule type" value="Genomic_DNA"/>
</dbReference>
<dbReference type="InterPro" id="IPR010982">
    <property type="entry name" value="Lambda_DNA-bd_dom_sf"/>
</dbReference>
<dbReference type="CDD" id="cd00093">
    <property type="entry name" value="HTH_XRE"/>
    <property type="match status" value="1"/>
</dbReference>